<evidence type="ECO:0000313" key="2">
    <source>
        <dbReference type="Proteomes" id="UP000597867"/>
    </source>
</evidence>
<dbReference type="Proteomes" id="UP000597867">
    <property type="component" value="Unassembled WGS sequence"/>
</dbReference>
<keyword evidence="2" id="KW-1185">Reference proteome</keyword>
<accession>A0ACC5Q3P9</accession>
<sequence>MQPKHPWLQKCIQKLEELPQIETTTTIEPFLENTLADGLLTIYTPHNQVKYLVEIKAPITLDTVDTNINYIHHLKEKLSNDQRTLLITDTLSDEVLDLLLENNIEFIDTTGNIYLNNSSLYILVRSSSTQRKQSKITTSTLKVAYAILQDPIILQDPTLEMIVNVAGVDYQTVKSSLETLYQLNYLQRQRNGRYRIENYIKLLERWEMGYIENLRPELLIGTFSTGKNINDIYNIYNEILSIPQYQKIIIGGELGAAILTSYLKPINMTIHVPEEYNYRTITTMLRLKPDPKGNIIILKQFGNKNQTKYHSPEPVADPLLIHAELCLYPDTRLKETAKRLYEKYIITRQEIAEMV</sequence>
<comment type="caution">
    <text evidence="1">The sequence shown here is derived from an EMBL/GenBank/DDBJ whole genome shotgun (WGS) entry which is preliminary data.</text>
</comment>
<dbReference type="EMBL" id="JADEWF010000030">
    <property type="protein sequence ID" value="MBE9219247.1"/>
    <property type="molecule type" value="Genomic_DNA"/>
</dbReference>
<proteinExistence type="predicted"/>
<gene>
    <name evidence="1" type="ORF">IQ222_10670</name>
</gene>
<name>A0ACC5Q3P9_DOLFA</name>
<organism evidence="1 2">
    <name type="scientific">Dolichospermum flos-aquae LEGE 04289</name>
    <dbReference type="NCBI Taxonomy" id="1828708"/>
    <lineage>
        <taxon>Bacteria</taxon>
        <taxon>Bacillati</taxon>
        <taxon>Cyanobacteriota</taxon>
        <taxon>Cyanophyceae</taxon>
        <taxon>Nostocales</taxon>
        <taxon>Aphanizomenonaceae</taxon>
        <taxon>Dolichospermum</taxon>
    </lineage>
</organism>
<protein>
    <submittedName>
        <fullName evidence="1">Uncharacterized protein</fullName>
    </submittedName>
</protein>
<reference evidence="1" key="1">
    <citation type="submission" date="2020-10" db="EMBL/GenBank/DDBJ databases">
        <authorList>
            <person name="Castelo-Branco R."/>
            <person name="Eusebio N."/>
            <person name="Adriana R."/>
            <person name="Vieira A."/>
            <person name="Brugerolle De Fraissinette N."/>
            <person name="Rezende De Castro R."/>
            <person name="Schneider M.P."/>
            <person name="Vasconcelos V."/>
            <person name="Leao P.N."/>
        </authorList>
    </citation>
    <scope>NUCLEOTIDE SEQUENCE</scope>
    <source>
        <strain evidence="1">LEGE 04289</strain>
    </source>
</reference>
<evidence type="ECO:0000313" key="1">
    <source>
        <dbReference type="EMBL" id="MBE9219247.1"/>
    </source>
</evidence>